<feature type="compositionally biased region" description="Polar residues" evidence="7">
    <location>
        <begin position="474"/>
        <end position="483"/>
    </location>
</feature>
<reference evidence="9" key="1">
    <citation type="journal article" date="2020" name="mSystems">
        <title>Genome- and Community-Level Interaction Insights into Carbon Utilization and Element Cycling Functions of Hydrothermarchaeota in Hydrothermal Sediment.</title>
        <authorList>
            <person name="Zhou Z."/>
            <person name="Liu Y."/>
            <person name="Xu W."/>
            <person name="Pan J."/>
            <person name="Luo Z.H."/>
            <person name="Li M."/>
        </authorList>
    </citation>
    <scope>NUCLEOTIDE SEQUENCE [LARGE SCALE GENOMIC DNA]</scope>
    <source>
        <strain evidence="9">SpSt-855</strain>
    </source>
</reference>
<dbReference type="InterPro" id="IPR050280">
    <property type="entry name" value="OMP_Chaperone_SurA"/>
</dbReference>
<keyword evidence="5 6" id="KW-0413">Isomerase</keyword>
<feature type="compositionally biased region" description="Basic and acidic residues" evidence="7">
    <location>
        <begin position="428"/>
        <end position="443"/>
    </location>
</feature>
<evidence type="ECO:0000256" key="1">
    <source>
        <dbReference type="ARBA" id="ARBA00022729"/>
    </source>
</evidence>
<dbReference type="InterPro" id="IPR015391">
    <property type="entry name" value="SurA_N"/>
</dbReference>
<dbReference type="InterPro" id="IPR023058">
    <property type="entry name" value="PPIase_PpiC_CS"/>
</dbReference>
<organism evidence="9">
    <name type="scientific">Acidobacterium capsulatum</name>
    <dbReference type="NCBI Taxonomy" id="33075"/>
    <lineage>
        <taxon>Bacteria</taxon>
        <taxon>Pseudomonadati</taxon>
        <taxon>Acidobacteriota</taxon>
        <taxon>Terriglobia</taxon>
        <taxon>Terriglobales</taxon>
        <taxon>Acidobacteriaceae</taxon>
        <taxon>Acidobacterium</taxon>
    </lineage>
</organism>
<sequence length="589" mass="65245">MRAGAILETFRVMMLRSFPFRALMVATLAIAVMPLHGQSTTNQGAASSQQANGLPYPGKVVEQIVARVDDQVIDTSDYKRAEQDLEQQAQQQHMSQAELDREKKDLLRNLIDQQLLLAKGKQLGITGEDQLVERLDAIRKQNHLDSMQALQQAVESQGLSWQDFKQQIRNNIITQTVIRQKVAPTIRISPDEIQKYYDQHKKEFDRPEDVRLSEILIPTPNPDDAAQVAEAKKQADAIEGKLKAGADFAKLAKADSKGPTAAQGGDLGAFQKGQLAPELESATFSLKKGQFTEPVQTKQGWIILEVTHHQDAGVAPMSQVETQIENAVGYNKMQPALRAYLTKLRNQSYIDIRPGYTDAGATPNEMKPIYSAYVPPSGKKKKAHMTRVRFDAYHRGRHYRKKKAAKTEVASATASPRESRKLRRERRKERAGIQKPGKKEKIRFGQAPRENLPPVLGQQPEAAETGNGVEANADTMQPSATSNDAKKRFGSKANEHHAKKVDDHHPAAVVGSAAEATMKEQQSSLGLEGNTTKKKKKTHPLRGGPKRRYSKVQLKKDQEEKKAAQQQQAQPSSTSGTSTSDSGNSQPQQ</sequence>
<dbReference type="InterPro" id="IPR027304">
    <property type="entry name" value="Trigger_fact/SurA_dom_sf"/>
</dbReference>
<keyword evidence="1" id="KW-0732">Signal</keyword>
<dbReference type="SUPFAM" id="SSF109998">
    <property type="entry name" value="Triger factor/SurA peptide-binding domain-like"/>
    <property type="match status" value="1"/>
</dbReference>
<evidence type="ECO:0000313" key="9">
    <source>
        <dbReference type="EMBL" id="HGY94121.1"/>
    </source>
</evidence>
<comment type="caution">
    <text evidence="9">The sequence shown here is derived from an EMBL/GenBank/DDBJ whole genome shotgun (WGS) entry which is preliminary data.</text>
</comment>
<evidence type="ECO:0000256" key="2">
    <source>
        <dbReference type="ARBA" id="ARBA00022764"/>
    </source>
</evidence>
<accession>A0A7V4XS62</accession>
<evidence type="ECO:0000256" key="3">
    <source>
        <dbReference type="ARBA" id="ARBA00023110"/>
    </source>
</evidence>
<evidence type="ECO:0000256" key="5">
    <source>
        <dbReference type="ARBA" id="ARBA00023235"/>
    </source>
</evidence>
<feature type="region of interest" description="Disordered" evidence="7">
    <location>
        <begin position="394"/>
        <end position="589"/>
    </location>
</feature>
<evidence type="ECO:0000256" key="6">
    <source>
        <dbReference type="PROSITE-ProRule" id="PRU00278"/>
    </source>
</evidence>
<dbReference type="Gene3D" id="3.10.50.40">
    <property type="match status" value="1"/>
</dbReference>
<keyword evidence="3 6" id="KW-0697">Rotamase</keyword>
<feature type="domain" description="PpiC" evidence="8">
    <location>
        <begin position="207"/>
        <end position="308"/>
    </location>
</feature>
<dbReference type="PANTHER" id="PTHR47637">
    <property type="entry name" value="CHAPERONE SURA"/>
    <property type="match status" value="1"/>
</dbReference>
<protein>
    <submittedName>
        <fullName evidence="9">Peptidylprolyl isomerase</fullName>
    </submittedName>
</protein>
<dbReference type="Gene3D" id="1.10.4030.10">
    <property type="entry name" value="Porin chaperone SurA, peptide-binding domain"/>
    <property type="match status" value="1"/>
</dbReference>
<feature type="compositionally biased region" description="Low complexity" evidence="7">
    <location>
        <begin position="564"/>
        <end position="589"/>
    </location>
</feature>
<feature type="compositionally biased region" description="Basic and acidic residues" evidence="7">
    <location>
        <begin position="493"/>
        <end position="506"/>
    </location>
</feature>
<gene>
    <name evidence="9" type="ORF">ENW50_05475</name>
</gene>
<feature type="compositionally biased region" description="Basic residues" evidence="7">
    <location>
        <begin position="395"/>
        <end position="404"/>
    </location>
</feature>
<dbReference type="InterPro" id="IPR000297">
    <property type="entry name" value="PPIase_PpiC"/>
</dbReference>
<feature type="compositionally biased region" description="Basic residues" evidence="7">
    <location>
        <begin position="532"/>
        <end position="550"/>
    </location>
</feature>
<dbReference type="Pfam" id="PF00639">
    <property type="entry name" value="Rotamase"/>
    <property type="match status" value="1"/>
</dbReference>
<name>A0A7V4XS62_9BACT</name>
<proteinExistence type="predicted"/>
<dbReference type="InterPro" id="IPR046357">
    <property type="entry name" value="PPIase_dom_sf"/>
</dbReference>
<dbReference type="PANTHER" id="PTHR47637:SF1">
    <property type="entry name" value="CHAPERONE SURA"/>
    <property type="match status" value="1"/>
</dbReference>
<dbReference type="GO" id="GO:0003755">
    <property type="term" value="F:peptidyl-prolyl cis-trans isomerase activity"/>
    <property type="evidence" value="ECO:0007669"/>
    <property type="project" value="UniProtKB-KW"/>
</dbReference>
<keyword evidence="2" id="KW-0574">Periplasm</keyword>
<dbReference type="AlphaFoldDB" id="A0A7V4XS62"/>
<dbReference type="EMBL" id="DTKL01000031">
    <property type="protein sequence ID" value="HGY94121.1"/>
    <property type="molecule type" value="Genomic_DNA"/>
</dbReference>
<dbReference type="Pfam" id="PF09312">
    <property type="entry name" value="SurA_N"/>
    <property type="match status" value="1"/>
</dbReference>
<dbReference type="SUPFAM" id="SSF54534">
    <property type="entry name" value="FKBP-like"/>
    <property type="match status" value="1"/>
</dbReference>
<evidence type="ECO:0000256" key="7">
    <source>
        <dbReference type="SAM" id="MobiDB-lite"/>
    </source>
</evidence>
<evidence type="ECO:0000259" key="8">
    <source>
        <dbReference type="PROSITE" id="PS50198"/>
    </source>
</evidence>
<dbReference type="PROSITE" id="PS01096">
    <property type="entry name" value="PPIC_PPIASE_1"/>
    <property type="match status" value="1"/>
</dbReference>
<dbReference type="PROSITE" id="PS50198">
    <property type="entry name" value="PPIC_PPIASE_2"/>
    <property type="match status" value="1"/>
</dbReference>
<keyword evidence="4" id="KW-0143">Chaperone</keyword>
<evidence type="ECO:0000256" key="4">
    <source>
        <dbReference type="ARBA" id="ARBA00023186"/>
    </source>
</evidence>
<feature type="compositionally biased region" description="Basic and acidic residues" evidence="7">
    <location>
        <begin position="554"/>
        <end position="563"/>
    </location>
</feature>